<gene>
    <name evidence="2" type="ORF">AXE80_03300</name>
</gene>
<dbReference type="KEGG" id="wfu:AXE80_03300"/>
<dbReference type="Gene3D" id="3.40.50.1110">
    <property type="entry name" value="SGNH hydrolase"/>
    <property type="match status" value="1"/>
</dbReference>
<dbReference type="EMBL" id="CP014224">
    <property type="protein sequence ID" value="ANW95368.1"/>
    <property type="molecule type" value="Genomic_DNA"/>
</dbReference>
<keyword evidence="3" id="KW-1185">Reference proteome</keyword>
<name>A0A1B1Y3Q2_9FLAO</name>
<dbReference type="InterPro" id="IPR051532">
    <property type="entry name" value="Ester_Hydrolysis_Enzymes"/>
</dbReference>
<dbReference type="OrthoDB" id="978055at2"/>
<dbReference type="InterPro" id="IPR036514">
    <property type="entry name" value="SGNH_hydro_sf"/>
</dbReference>
<sequence length="218" mass="25153">MKKITKILMLSIFVITAIAFSKKKQKVLIVGDSISIGYTPFVKESLKEVAEVVHNPGNAKHTGNGLKHIEDWIGNEQWDIIHFNWGLWDLCYRHPDSKVQGQRDKANGTITFSIEDYERNLRAIVKKIKQKSNAKLIFVTTSYVPTQEAGRYVEDAIKYNKVARKVMQENDIEINDIYKVSKKIHQEYGKGNDDVHYTPKGYEELGKHITKFLEKELN</sequence>
<accession>A0A1B1Y3Q2</accession>
<dbReference type="PANTHER" id="PTHR30383">
    <property type="entry name" value="THIOESTERASE 1/PROTEASE 1/LYSOPHOSPHOLIPASE L1"/>
    <property type="match status" value="1"/>
</dbReference>
<reference evidence="2 3" key="1">
    <citation type="submission" date="2016-02" db="EMBL/GenBank/DDBJ databases">
        <authorList>
            <person name="Wen L."/>
            <person name="He K."/>
            <person name="Yang H."/>
        </authorList>
    </citation>
    <scope>NUCLEOTIDE SEQUENCE [LARGE SCALE GENOMIC DNA]</scope>
    <source>
        <strain evidence="2 3">CZ1127</strain>
    </source>
</reference>
<feature type="domain" description="SGNH hydrolase-type esterase" evidence="1">
    <location>
        <begin position="30"/>
        <end position="203"/>
    </location>
</feature>
<dbReference type="Pfam" id="PF13472">
    <property type="entry name" value="Lipase_GDSL_2"/>
    <property type="match status" value="1"/>
</dbReference>
<dbReference type="InterPro" id="IPR013830">
    <property type="entry name" value="SGNH_hydro"/>
</dbReference>
<evidence type="ECO:0000313" key="2">
    <source>
        <dbReference type="EMBL" id="ANW95368.1"/>
    </source>
</evidence>
<dbReference type="Proteomes" id="UP000092967">
    <property type="component" value="Chromosome"/>
</dbReference>
<proteinExistence type="predicted"/>
<protein>
    <recommendedName>
        <fullName evidence="1">SGNH hydrolase-type esterase domain-containing protein</fullName>
    </recommendedName>
</protein>
<dbReference type="STRING" id="1790137.AXE80_03300"/>
<dbReference type="SUPFAM" id="SSF52266">
    <property type="entry name" value="SGNH hydrolase"/>
    <property type="match status" value="1"/>
</dbReference>
<evidence type="ECO:0000313" key="3">
    <source>
        <dbReference type="Proteomes" id="UP000092967"/>
    </source>
</evidence>
<dbReference type="GO" id="GO:0004622">
    <property type="term" value="F:phosphatidylcholine lysophospholipase activity"/>
    <property type="evidence" value="ECO:0007669"/>
    <property type="project" value="TreeGrafter"/>
</dbReference>
<dbReference type="RefSeq" id="WP_068824466.1">
    <property type="nucleotide sequence ID" value="NZ_CP014224.1"/>
</dbReference>
<dbReference type="CDD" id="cd00229">
    <property type="entry name" value="SGNH_hydrolase"/>
    <property type="match status" value="1"/>
</dbReference>
<dbReference type="AlphaFoldDB" id="A0A1B1Y3Q2"/>
<evidence type="ECO:0000259" key="1">
    <source>
        <dbReference type="Pfam" id="PF13472"/>
    </source>
</evidence>
<organism evidence="2 3">
    <name type="scientific">Wenyingzhuangia fucanilytica</name>
    <dbReference type="NCBI Taxonomy" id="1790137"/>
    <lineage>
        <taxon>Bacteria</taxon>
        <taxon>Pseudomonadati</taxon>
        <taxon>Bacteroidota</taxon>
        <taxon>Flavobacteriia</taxon>
        <taxon>Flavobacteriales</taxon>
        <taxon>Flavobacteriaceae</taxon>
        <taxon>Wenyingzhuangia</taxon>
    </lineage>
</organism>
<dbReference type="PANTHER" id="PTHR30383:SF26">
    <property type="entry name" value="SGNH HYDROLASE-TYPE ESTERASE DOMAIN-CONTAINING PROTEIN"/>
    <property type="match status" value="1"/>
</dbReference>